<reference evidence="2 3" key="1">
    <citation type="submission" date="2018-11" db="EMBL/GenBank/DDBJ databases">
        <authorList>
            <consortium name="Pathogen Informatics"/>
        </authorList>
    </citation>
    <scope>NUCLEOTIDE SEQUENCE [LARGE SCALE GENOMIC DNA]</scope>
</reference>
<feature type="transmembrane region" description="Helical" evidence="1">
    <location>
        <begin position="40"/>
        <end position="61"/>
    </location>
</feature>
<keyword evidence="1" id="KW-0812">Transmembrane</keyword>
<name>A0A3P6RSE0_9BILA</name>
<dbReference type="Proteomes" id="UP000271098">
    <property type="component" value="Unassembled WGS sequence"/>
</dbReference>
<evidence type="ECO:0000256" key="1">
    <source>
        <dbReference type="SAM" id="Phobius"/>
    </source>
</evidence>
<keyword evidence="1" id="KW-1133">Transmembrane helix</keyword>
<protein>
    <submittedName>
        <fullName evidence="2">Uncharacterized protein</fullName>
    </submittedName>
</protein>
<accession>A0A3P6RSE0</accession>
<gene>
    <name evidence="2" type="ORF">GPUH_LOCUS7250</name>
</gene>
<keyword evidence="1" id="KW-0472">Membrane</keyword>
<dbReference type="EMBL" id="UYRT01018441">
    <property type="protein sequence ID" value="VDK57710.1"/>
    <property type="molecule type" value="Genomic_DNA"/>
</dbReference>
<evidence type="ECO:0000313" key="3">
    <source>
        <dbReference type="Proteomes" id="UP000271098"/>
    </source>
</evidence>
<proteinExistence type="predicted"/>
<keyword evidence="3" id="KW-1185">Reference proteome</keyword>
<evidence type="ECO:0000313" key="2">
    <source>
        <dbReference type="EMBL" id="VDK57710.1"/>
    </source>
</evidence>
<dbReference type="OrthoDB" id="6770063at2759"/>
<sequence>MASHLFGDASSPYVIGLISDALRGRERTTLARFISLQRSLFVPDFVLVFGGLTYLISTFFIEQDRRKANELIHGEQLTIESNSDVSPLIDAVEQLVPST</sequence>
<organism evidence="2 3">
    <name type="scientific">Gongylonema pulchrum</name>
    <dbReference type="NCBI Taxonomy" id="637853"/>
    <lineage>
        <taxon>Eukaryota</taxon>
        <taxon>Metazoa</taxon>
        <taxon>Ecdysozoa</taxon>
        <taxon>Nematoda</taxon>
        <taxon>Chromadorea</taxon>
        <taxon>Rhabditida</taxon>
        <taxon>Spirurina</taxon>
        <taxon>Spiruromorpha</taxon>
        <taxon>Spiruroidea</taxon>
        <taxon>Gongylonematidae</taxon>
        <taxon>Gongylonema</taxon>
    </lineage>
</organism>
<dbReference type="AlphaFoldDB" id="A0A3P6RSE0"/>